<dbReference type="Proteomes" id="UP000037510">
    <property type="component" value="Unassembled WGS sequence"/>
</dbReference>
<feature type="domain" description="EF-hand" evidence="2">
    <location>
        <begin position="87"/>
        <end position="122"/>
    </location>
</feature>
<comment type="caution">
    <text evidence="3">The sequence shown here is derived from an EMBL/GenBank/DDBJ whole genome shotgun (WGS) entry which is preliminary data.</text>
</comment>
<evidence type="ECO:0000313" key="4">
    <source>
        <dbReference type="Proteomes" id="UP000037510"/>
    </source>
</evidence>
<dbReference type="GO" id="GO:0016301">
    <property type="term" value="F:kinase activity"/>
    <property type="evidence" value="ECO:0007669"/>
    <property type="project" value="UniProtKB-KW"/>
</dbReference>
<dbReference type="EMBL" id="JTDY01009505">
    <property type="protein sequence ID" value="KOB63382.1"/>
    <property type="molecule type" value="Genomic_DNA"/>
</dbReference>
<evidence type="ECO:0000259" key="2">
    <source>
        <dbReference type="PROSITE" id="PS50222"/>
    </source>
</evidence>
<dbReference type="PROSITE" id="PS50222">
    <property type="entry name" value="EF_HAND_2"/>
    <property type="match status" value="2"/>
</dbReference>
<dbReference type="InterPro" id="IPR018247">
    <property type="entry name" value="EF_Hand_1_Ca_BS"/>
</dbReference>
<dbReference type="AlphaFoldDB" id="A0A0L7KJ71"/>
<keyword evidence="1" id="KW-0106">Calcium</keyword>
<dbReference type="STRING" id="104452.A0A0L7KJ71"/>
<accession>A0A0L7KJ71</accession>
<evidence type="ECO:0000313" key="3">
    <source>
        <dbReference type="EMBL" id="KOB63382.1"/>
    </source>
</evidence>
<organism evidence="3 4">
    <name type="scientific">Operophtera brumata</name>
    <name type="common">Winter moth</name>
    <name type="synonym">Phalaena brumata</name>
    <dbReference type="NCBI Taxonomy" id="104452"/>
    <lineage>
        <taxon>Eukaryota</taxon>
        <taxon>Metazoa</taxon>
        <taxon>Ecdysozoa</taxon>
        <taxon>Arthropoda</taxon>
        <taxon>Hexapoda</taxon>
        <taxon>Insecta</taxon>
        <taxon>Pterygota</taxon>
        <taxon>Neoptera</taxon>
        <taxon>Endopterygota</taxon>
        <taxon>Lepidoptera</taxon>
        <taxon>Glossata</taxon>
        <taxon>Ditrysia</taxon>
        <taxon>Geometroidea</taxon>
        <taxon>Geometridae</taxon>
        <taxon>Larentiinae</taxon>
        <taxon>Operophtera</taxon>
    </lineage>
</organism>
<name>A0A0L7KJ71_OPEBR</name>
<dbReference type="SUPFAM" id="SSF47473">
    <property type="entry name" value="EF-hand"/>
    <property type="match status" value="1"/>
</dbReference>
<dbReference type="GO" id="GO:0005509">
    <property type="term" value="F:calcium ion binding"/>
    <property type="evidence" value="ECO:0007669"/>
    <property type="project" value="InterPro"/>
</dbReference>
<proteinExistence type="predicted"/>
<keyword evidence="3" id="KW-0808">Transferase</keyword>
<dbReference type="PROSITE" id="PS00018">
    <property type="entry name" value="EF_HAND_1"/>
    <property type="match status" value="3"/>
</dbReference>
<dbReference type="InterPro" id="IPR002048">
    <property type="entry name" value="EF_hand_dom"/>
</dbReference>
<feature type="domain" description="EF-hand" evidence="2">
    <location>
        <begin position="5"/>
        <end position="41"/>
    </location>
</feature>
<keyword evidence="3" id="KW-0418">Kinase</keyword>
<protein>
    <submittedName>
        <fullName evidence="3">Juvenile hormone diol kinase</fullName>
    </submittedName>
</protein>
<dbReference type="Pfam" id="PF13202">
    <property type="entry name" value="EF-hand_5"/>
    <property type="match status" value="3"/>
</dbReference>
<dbReference type="InterPro" id="IPR011992">
    <property type="entry name" value="EF-hand-dom_pair"/>
</dbReference>
<sequence>MVSDFRKNKLLYVFKSFFDINGSGKIDKTDFDQLLARVSKVSGWKAGDEEILNNIWKGLQGADLDKDGEVSEDEWISLWESGSTADWQNLYCKFIFQLEDSSNDGAIDSEEFSSVYAAFGLSKTEASAAFQKMSKGKASVTWAEFQELWKEYFSTEDVNAPGNFIFGKSSW</sequence>
<gene>
    <name evidence="3" type="ORF">OBRU01_24853</name>
</gene>
<reference evidence="3 4" key="1">
    <citation type="journal article" date="2015" name="Genome Biol. Evol.">
        <title>The genome of winter moth (Operophtera brumata) provides a genomic perspective on sexual dimorphism and phenology.</title>
        <authorList>
            <person name="Derks M.F."/>
            <person name="Smit S."/>
            <person name="Salis L."/>
            <person name="Schijlen E."/>
            <person name="Bossers A."/>
            <person name="Mateman C."/>
            <person name="Pijl A.S."/>
            <person name="de Ridder D."/>
            <person name="Groenen M.A."/>
            <person name="Visser M.E."/>
            <person name="Megens H.J."/>
        </authorList>
    </citation>
    <scope>NUCLEOTIDE SEQUENCE [LARGE SCALE GENOMIC DNA]</scope>
    <source>
        <strain evidence="3">WM2013NL</strain>
        <tissue evidence="3">Head and thorax</tissue>
    </source>
</reference>
<keyword evidence="4" id="KW-1185">Reference proteome</keyword>
<dbReference type="Gene3D" id="1.10.238.10">
    <property type="entry name" value="EF-hand"/>
    <property type="match status" value="1"/>
</dbReference>
<dbReference type="OrthoDB" id="9974725at2759"/>
<evidence type="ECO:0000256" key="1">
    <source>
        <dbReference type="ARBA" id="ARBA00022837"/>
    </source>
</evidence>